<proteinExistence type="predicted"/>
<protein>
    <submittedName>
        <fullName evidence="2">Uncharacterized protein</fullName>
    </submittedName>
</protein>
<evidence type="ECO:0000313" key="2">
    <source>
        <dbReference type="EMBL" id="KAG7372603.1"/>
    </source>
</evidence>
<organism evidence="2 3">
    <name type="scientific">Nitzschia inconspicua</name>
    <dbReference type="NCBI Taxonomy" id="303405"/>
    <lineage>
        <taxon>Eukaryota</taxon>
        <taxon>Sar</taxon>
        <taxon>Stramenopiles</taxon>
        <taxon>Ochrophyta</taxon>
        <taxon>Bacillariophyta</taxon>
        <taxon>Bacillariophyceae</taxon>
        <taxon>Bacillariophycidae</taxon>
        <taxon>Bacillariales</taxon>
        <taxon>Bacillariaceae</taxon>
        <taxon>Nitzschia</taxon>
    </lineage>
</organism>
<dbReference type="EMBL" id="JAGRRH010000003">
    <property type="protein sequence ID" value="KAG7372603.1"/>
    <property type="molecule type" value="Genomic_DNA"/>
</dbReference>
<accession>A0A9K3M2K8</accession>
<feature type="compositionally biased region" description="Basic residues" evidence="1">
    <location>
        <begin position="393"/>
        <end position="404"/>
    </location>
</feature>
<gene>
    <name evidence="2" type="ORF">IV203_018746</name>
</gene>
<comment type="caution">
    <text evidence="2">The sequence shown here is derived from an EMBL/GenBank/DDBJ whole genome shotgun (WGS) entry which is preliminary data.</text>
</comment>
<name>A0A9K3M2K8_9STRA</name>
<dbReference type="OrthoDB" id="446642at2759"/>
<dbReference type="AlphaFoldDB" id="A0A9K3M2K8"/>
<reference evidence="2" key="1">
    <citation type="journal article" date="2021" name="Sci. Rep.">
        <title>Diploid genomic architecture of Nitzschia inconspicua, an elite biomass production diatom.</title>
        <authorList>
            <person name="Oliver A."/>
            <person name="Podell S."/>
            <person name="Pinowska A."/>
            <person name="Traller J.C."/>
            <person name="Smith S.R."/>
            <person name="McClure R."/>
            <person name="Beliaev A."/>
            <person name="Bohutskyi P."/>
            <person name="Hill E.A."/>
            <person name="Rabines A."/>
            <person name="Zheng H."/>
            <person name="Allen L.Z."/>
            <person name="Kuo A."/>
            <person name="Grigoriev I.V."/>
            <person name="Allen A.E."/>
            <person name="Hazlebeck D."/>
            <person name="Allen E.E."/>
        </authorList>
    </citation>
    <scope>NUCLEOTIDE SEQUENCE</scope>
    <source>
        <strain evidence="2">Hildebrandi</strain>
    </source>
</reference>
<reference evidence="2" key="2">
    <citation type="submission" date="2021-04" db="EMBL/GenBank/DDBJ databases">
        <authorList>
            <person name="Podell S."/>
        </authorList>
    </citation>
    <scope>NUCLEOTIDE SEQUENCE</scope>
    <source>
        <strain evidence="2">Hildebrandi</strain>
    </source>
</reference>
<evidence type="ECO:0000313" key="3">
    <source>
        <dbReference type="Proteomes" id="UP000693970"/>
    </source>
</evidence>
<keyword evidence="3" id="KW-1185">Reference proteome</keyword>
<sequence>MQLSNNTLVVVLAAALFAILWTTSKLRSLSQESNVSNLLSLGRMAVVRPVSPHDVESLMRSFDIWDDKKFPPCNPISRGNSNDLILSFSRTTDETRALTAQVVEAFNRTSGWGHCFSNLFIIDCKLSHGDDKYDESVQESDYMWVNGPNTQFRRTFQAIKDAGYETFYYMEADSYPMKKGWLDLLLEEMHQKKPFGILGSKYKGSAWSAFVDRMPVALVEHINGNAIYNVSDKLLHMMLEELEYEQEGPYNAVAYDYRLSQMYFEASKNVSSVFPFPKLLERNRNKQRLVPKTSKFQDWWKKLGYDGFFCQSHVIGNFGLNGYFESIGSTTIVHGKQYNPMRRFQKGSSTNPKNGDEQQRGRQLRKKCPKYHPNCISKRSRRVKLPPKDKKAVKTPVKKAKKAKTNTVLV</sequence>
<evidence type="ECO:0000256" key="1">
    <source>
        <dbReference type="SAM" id="MobiDB-lite"/>
    </source>
</evidence>
<feature type="region of interest" description="Disordered" evidence="1">
    <location>
        <begin position="342"/>
        <end position="410"/>
    </location>
</feature>
<dbReference type="Proteomes" id="UP000693970">
    <property type="component" value="Unassembled WGS sequence"/>
</dbReference>